<evidence type="ECO:0000256" key="3">
    <source>
        <dbReference type="ARBA" id="ARBA00022692"/>
    </source>
</evidence>
<accession>A0A7C0Y3Y0</accession>
<dbReference type="PANTHER" id="PTHR32309:SF13">
    <property type="entry name" value="FERRIC ENTEROBACTIN TRANSPORT PROTEIN FEPE"/>
    <property type="match status" value="1"/>
</dbReference>
<comment type="subcellular location">
    <subcellularLocation>
        <location evidence="1">Cell membrane</location>
        <topology evidence="1">Multi-pass membrane protein</topology>
    </subcellularLocation>
</comment>
<protein>
    <recommendedName>
        <fullName evidence="7">Polysaccharide chain length determinant N-terminal domain-containing protein</fullName>
    </recommendedName>
</protein>
<keyword evidence="5 6" id="KW-0472">Membrane</keyword>
<evidence type="ECO:0000256" key="6">
    <source>
        <dbReference type="SAM" id="Phobius"/>
    </source>
</evidence>
<comment type="caution">
    <text evidence="8">The sequence shown here is derived from an EMBL/GenBank/DDBJ whole genome shotgun (WGS) entry which is preliminary data.</text>
</comment>
<gene>
    <name evidence="8" type="ORF">ENG63_02625</name>
</gene>
<dbReference type="PANTHER" id="PTHR32309">
    <property type="entry name" value="TYROSINE-PROTEIN KINASE"/>
    <property type="match status" value="1"/>
</dbReference>
<organism evidence="8">
    <name type="scientific">Desulfofervidus auxilii</name>
    <dbReference type="NCBI Taxonomy" id="1621989"/>
    <lineage>
        <taxon>Bacteria</taxon>
        <taxon>Pseudomonadati</taxon>
        <taxon>Thermodesulfobacteriota</taxon>
        <taxon>Candidatus Desulfofervidia</taxon>
        <taxon>Candidatus Desulfofervidales</taxon>
        <taxon>Candidatus Desulfofervidaceae</taxon>
        <taxon>Candidatus Desulfofervidus</taxon>
    </lineage>
</organism>
<reference evidence="8" key="1">
    <citation type="journal article" date="2020" name="mSystems">
        <title>Genome- and Community-Level Interaction Insights into Carbon Utilization and Element Cycling Functions of Hydrothermarchaeota in Hydrothermal Sediment.</title>
        <authorList>
            <person name="Zhou Z."/>
            <person name="Liu Y."/>
            <person name="Xu W."/>
            <person name="Pan J."/>
            <person name="Luo Z.H."/>
            <person name="Li M."/>
        </authorList>
    </citation>
    <scope>NUCLEOTIDE SEQUENCE [LARGE SCALE GENOMIC DNA]</scope>
    <source>
        <strain evidence="8">HyVt-233</strain>
    </source>
</reference>
<evidence type="ECO:0000256" key="4">
    <source>
        <dbReference type="ARBA" id="ARBA00022989"/>
    </source>
</evidence>
<proteinExistence type="predicted"/>
<feature type="transmembrane region" description="Helical" evidence="6">
    <location>
        <begin position="26"/>
        <end position="45"/>
    </location>
</feature>
<dbReference type="EMBL" id="DRBS01000101">
    <property type="protein sequence ID" value="HDD43741.1"/>
    <property type="molecule type" value="Genomic_DNA"/>
</dbReference>
<sequence length="312" mass="36173">MENKELELEEEIDLLELWQVIVKRKWIIIGLTIIIPFLTAIYSLFMPNIYKSTAIIMPIEEKTKGLPFITTQFSGITSFTGISPTSSISAEIISLLKSNILREQVIKKYNLLPILFYEKWDEEKRQWKKDGFSFGKIIGKALAMVKPKGKFNKEDEDIPTIDDGIRALEDIVKINKDKKLGTISLSAEFPDPEMAKNIVDYFLNTLREHMTKEAIRIAEANKKSLEKELIKTSDPIIQQKIYSLIASQVETITMAKVNENFAFKIIDPPRIPDKKYKPKRLFMVMASFFIALFFSIFLTFFLEYLHKIKEKK</sequence>
<dbReference type="InterPro" id="IPR003856">
    <property type="entry name" value="LPS_length_determ_N"/>
</dbReference>
<evidence type="ECO:0000256" key="1">
    <source>
        <dbReference type="ARBA" id="ARBA00004651"/>
    </source>
</evidence>
<dbReference type="AlphaFoldDB" id="A0A7C0Y3Y0"/>
<keyword evidence="4 6" id="KW-1133">Transmembrane helix</keyword>
<keyword evidence="3 6" id="KW-0812">Transmembrane</keyword>
<dbReference type="GO" id="GO:0005886">
    <property type="term" value="C:plasma membrane"/>
    <property type="evidence" value="ECO:0007669"/>
    <property type="project" value="UniProtKB-SubCell"/>
</dbReference>
<keyword evidence="2" id="KW-1003">Cell membrane</keyword>
<feature type="transmembrane region" description="Helical" evidence="6">
    <location>
        <begin position="281"/>
        <end position="302"/>
    </location>
</feature>
<evidence type="ECO:0000256" key="2">
    <source>
        <dbReference type="ARBA" id="ARBA00022475"/>
    </source>
</evidence>
<name>A0A7C0Y3Y0_DESA2</name>
<evidence type="ECO:0000313" key="8">
    <source>
        <dbReference type="EMBL" id="HDD43741.1"/>
    </source>
</evidence>
<feature type="domain" description="Polysaccharide chain length determinant N-terminal" evidence="7">
    <location>
        <begin position="10"/>
        <end position="108"/>
    </location>
</feature>
<evidence type="ECO:0000256" key="5">
    <source>
        <dbReference type="ARBA" id="ARBA00023136"/>
    </source>
</evidence>
<dbReference type="Pfam" id="PF02706">
    <property type="entry name" value="Wzz"/>
    <property type="match status" value="1"/>
</dbReference>
<dbReference type="InterPro" id="IPR050445">
    <property type="entry name" value="Bact_polysacc_biosynth/exp"/>
</dbReference>
<dbReference type="GO" id="GO:0004713">
    <property type="term" value="F:protein tyrosine kinase activity"/>
    <property type="evidence" value="ECO:0007669"/>
    <property type="project" value="TreeGrafter"/>
</dbReference>
<dbReference type="Proteomes" id="UP000886289">
    <property type="component" value="Unassembled WGS sequence"/>
</dbReference>
<evidence type="ECO:0000259" key="7">
    <source>
        <dbReference type="Pfam" id="PF02706"/>
    </source>
</evidence>